<feature type="binding site" evidence="7">
    <location>
        <position position="146"/>
    </location>
    <ligand>
        <name>substrate</name>
    </ligand>
</feature>
<comment type="caution">
    <text evidence="7">Lacks conserved residue(s) required for the propagation of feature annotation.</text>
</comment>
<dbReference type="GO" id="GO:0000287">
    <property type="term" value="F:magnesium ion binding"/>
    <property type="evidence" value="ECO:0007669"/>
    <property type="project" value="UniProtKB-UniRule"/>
</dbReference>
<keyword evidence="7" id="KW-0460">Magnesium</keyword>
<feature type="binding site" evidence="7">
    <location>
        <position position="19"/>
    </location>
    <ligand>
        <name>Mg(2+)</name>
        <dbReference type="ChEBI" id="CHEBI:18420"/>
    </ligand>
</feature>
<keyword evidence="9" id="KW-1185">Reference proteome</keyword>
<reference evidence="8 9" key="1">
    <citation type="submission" date="2018-11" db="EMBL/GenBank/DDBJ databases">
        <title>Sequencing the genomes of 1000 actinobacteria strains.</title>
        <authorList>
            <person name="Klenk H.-P."/>
        </authorList>
    </citation>
    <scope>NUCLEOTIDE SEQUENCE [LARGE SCALE GENOMIC DNA]</scope>
    <source>
        <strain evidence="8 9">DSM 13521</strain>
    </source>
</reference>
<proteinExistence type="inferred from homology"/>
<evidence type="ECO:0000313" key="9">
    <source>
        <dbReference type="Proteomes" id="UP000275356"/>
    </source>
</evidence>
<dbReference type="GO" id="GO:0009423">
    <property type="term" value="P:chorismate biosynthetic process"/>
    <property type="evidence" value="ECO:0007669"/>
    <property type="project" value="UniProtKB-UniRule"/>
</dbReference>
<dbReference type="GO" id="GO:0004765">
    <property type="term" value="F:shikimate kinase activity"/>
    <property type="evidence" value="ECO:0007669"/>
    <property type="project" value="UniProtKB-UniRule"/>
</dbReference>
<dbReference type="EC" id="2.7.1.71" evidence="7"/>
<keyword evidence="6 7" id="KW-0057">Aromatic amino acid biosynthesis</keyword>
<evidence type="ECO:0000256" key="3">
    <source>
        <dbReference type="ARBA" id="ARBA00022741"/>
    </source>
</evidence>
<organism evidence="8 9">
    <name type="scientific">Salana multivorans</name>
    <dbReference type="NCBI Taxonomy" id="120377"/>
    <lineage>
        <taxon>Bacteria</taxon>
        <taxon>Bacillati</taxon>
        <taxon>Actinomycetota</taxon>
        <taxon>Actinomycetes</taxon>
        <taxon>Micrococcales</taxon>
        <taxon>Beutenbergiaceae</taxon>
        <taxon>Salana</taxon>
    </lineage>
</organism>
<keyword evidence="7" id="KW-0479">Metal-binding</keyword>
<dbReference type="PRINTS" id="PR01100">
    <property type="entry name" value="SHIKIMTKNASE"/>
</dbReference>
<comment type="caution">
    <text evidence="8">The sequence shown here is derived from an EMBL/GenBank/DDBJ whole genome shotgun (WGS) entry which is preliminary data.</text>
</comment>
<feature type="binding site" evidence="7">
    <location>
        <begin position="15"/>
        <end position="20"/>
    </location>
    <ligand>
        <name>ATP</name>
        <dbReference type="ChEBI" id="CHEBI:30616"/>
    </ligand>
</feature>
<gene>
    <name evidence="7" type="primary">aroK</name>
    <name evidence="8" type="ORF">EDD28_3010</name>
</gene>
<keyword evidence="7" id="KW-0963">Cytoplasm</keyword>
<dbReference type="RefSeq" id="WP_170169513.1">
    <property type="nucleotide sequence ID" value="NZ_RKHQ01000002.1"/>
</dbReference>
<keyword evidence="2 7" id="KW-0808">Transferase</keyword>
<evidence type="ECO:0000256" key="5">
    <source>
        <dbReference type="ARBA" id="ARBA00022840"/>
    </source>
</evidence>
<dbReference type="HAMAP" id="MF_00109">
    <property type="entry name" value="Shikimate_kinase"/>
    <property type="match status" value="1"/>
</dbReference>
<comment type="cofactor">
    <cofactor evidence="7">
        <name>Mg(2+)</name>
        <dbReference type="ChEBI" id="CHEBI:18420"/>
    </cofactor>
    <text evidence="7">Binds 1 Mg(2+) ion per subunit.</text>
</comment>
<comment type="catalytic activity">
    <reaction evidence="7">
        <text>shikimate + ATP = 3-phosphoshikimate + ADP + H(+)</text>
        <dbReference type="Rhea" id="RHEA:13121"/>
        <dbReference type="ChEBI" id="CHEBI:15378"/>
        <dbReference type="ChEBI" id="CHEBI:30616"/>
        <dbReference type="ChEBI" id="CHEBI:36208"/>
        <dbReference type="ChEBI" id="CHEBI:145989"/>
        <dbReference type="ChEBI" id="CHEBI:456216"/>
        <dbReference type="EC" id="2.7.1.71"/>
    </reaction>
</comment>
<protein>
    <recommendedName>
        <fullName evidence="7">Shikimate kinase</fullName>
        <shortName evidence="7">SK</shortName>
        <ecNumber evidence="7">2.7.1.71</ecNumber>
    </recommendedName>
</protein>
<dbReference type="GO" id="GO:0008652">
    <property type="term" value="P:amino acid biosynthetic process"/>
    <property type="evidence" value="ECO:0007669"/>
    <property type="project" value="UniProtKB-KW"/>
</dbReference>
<accession>A0A3N2D1D1</accession>
<dbReference type="Pfam" id="PF01202">
    <property type="entry name" value="SKI"/>
    <property type="match status" value="1"/>
</dbReference>
<sequence length="185" mass="19035">MTRTVSSIVLVGVPGAGSTSVGAVLADRLGVELRDTERLAAGALGHDSVSGAFVVAGEEAFHDAETTVALAELAAVAAGEPRVLVLGSGVLAAERVREAAAALEAPGVVELTVTLAHAAPRLGLSLARPVFLGNPRAQWSRLAEERRALYARVVRVVVDTDDADVEEVAGRVLDVIAGPRESDDE</sequence>
<keyword evidence="1 7" id="KW-0028">Amino-acid biosynthesis</keyword>
<dbReference type="GO" id="GO:0005524">
    <property type="term" value="F:ATP binding"/>
    <property type="evidence" value="ECO:0007669"/>
    <property type="project" value="UniProtKB-UniRule"/>
</dbReference>
<evidence type="ECO:0000256" key="7">
    <source>
        <dbReference type="HAMAP-Rule" id="MF_00109"/>
    </source>
</evidence>
<dbReference type="EMBL" id="RKHQ01000002">
    <property type="protein sequence ID" value="ROR93592.1"/>
    <property type="molecule type" value="Genomic_DNA"/>
</dbReference>
<evidence type="ECO:0000256" key="2">
    <source>
        <dbReference type="ARBA" id="ARBA00022679"/>
    </source>
</evidence>
<dbReference type="GO" id="GO:0009073">
    <property type="term" value="P:aromatic amino acid family biosynthetic process"/>
    <property type="evidence" value="ECO:0007669"/>
    <property type="project" value="UniProtKB-KW"/>
</dbReference>
<dbReference type="PANTHER" id="PTHR21087:SF16">
    <property type="entry name" value="SHIKIMATE KINASE 1, CHLOROPLASTIC"/>
    <property type="match status" value="1"/>
</dbReference>
<evidence type="ECO:0000256" key="4">
    <source>
        <dbReference type="ARBA" id="ARBA00022777"/>
    </source>
</evidence>
<dbReference type="InterPro" id="IPR027417">
    <property type="entry name" value="P-loop_NTPase"/>
</dbReference>
<dbReference type="InterPro" id="IPR031322">
    <property type="entry name" value="Shikimate/glucono_kinase"/>
</dbReference>
<dbReference type="SUPFAM" id="SSF52540">
    <property type="entry name" value="P-loop containing nucleoside triphosphate hydrolases"/>
    <property type="match status" value="1"/>
</dbReference>
<dbReference type="InterPro" id="IPR000623">
    <property type="entry name" value="Shikimate_kinase/TSH1"/>
</dbReference>
<name>A0A3N2D1D1_9MICO</name>
<comment type="similarity">
    <text evidence="7">Belongs to the shikimate kinase family.</text>
</comment>
<comment type="pathway">
    <text evidence="7">Metabolic intermediate biosynthesis; chorismate biosynthesis; chorismate from D-erythrose 4-phosphate and phosphoenolpyruvate: step 5/7.</text>
</comment>
<dbReference type="Proteomes" id="UP000275356">
    <property type="component" value="Unassembled WGS sequence"/>
</dbReference>
<comment type="subunit">
    <text evidence="7">Monomer.</text>
</comment>
<comment type="subcellular location">
    <subcellularLocation>
        <location evidence="7">Cytoplasm</location>
    </subcellularLocation>
</comment>
<dbReference type="Gene3D" id="3.40.50.300">
    <property type="entry name" value="P-loop containing nucleotide triphosphate hydrolases"/>
    <property type="match status" value="1"/>
</dbReference>
<keyword evidence="4 7" id="KW-0418">Kinase</keyword>
<dbReference type="AlphaFoldDB" id="A0A3N2D1D1"/>
<evidence type="ECO:0000313" key="8">
    <source>
        <dbReference type="EMBL" id="ROR93592.1"/>
    </source>
</evidence>
<dbReference type="UniPathway" id="UPA00053">
    <property type="reaction ID" value="UER00088"/>
</dbReference>
<feature type="binding site" evidence="7">
    <location>
        <position position="128"/>
    </location>
    <ligand>
        <name>ATP</name>
        <dbReference type="ChEBI" id="CHEBI:30616"/>
    </ligand>
</feature>
<comment type="function">
    <text evidence="7">Catalyzes the specific phosphorylation of the 3-hydroxyl group of shikimic acid using ATP as a cosubstrate.</text>
</comment>
<keyword evidence="3 7" id="KW-0547">Nucleotide-binding</keyword>
<dbReference type="GO" id="GO:0005829">
    <property type="term" value="C:cytosol"/>
    <property type="evidence" value="ECO:0007669"/>
    <property type="project" value="TreeGrafter"/>
</dbReference>
<evidence type="ECO:0000256" key="6">
    <source>
        <dbReference type="ARBA" id="ARBA00023141"/>
    </source>
</evidence>
<dbReference type="PANTHER" id="PTHR21087">
    <property type="entry name" value="SHIKIMATE KINASE"/>
    <property type="match status" value="1"/>
</dbReference>
<evidence type="ECO:0000256" key="1">
    <source>
        <dbReference type="ARBA" id="ARBA00022605"/>
    </source>
</evidence>
<keyword evidence="5 7" id="KW-0067">ATP-binding</keyword>